<evidence type="ECO:0000256" key="1">
    <source>
        <dbReference type="ARBA" id="ARBA00023125"/>
    </source>
</evidence>
<dbReference type="GO" id="GO:0003677">
    <property type="term" value="F:DNA binding"/>
    <property type="evidence" value="ECO:0007669"/>
    <property type="project" value="UniProtKB-KW"/>
</dbReference>
<organism evidence="5 6">
    <name type="scientific">Chryseobacterium indoltheticum</name>
    <dbReference type="NCBI Taxonomy" id="254"/>
    <lineage>
        <taxon>Bacteria</taxon>
        <taxon>Pseudomonadati</taxon>
        <taxon>Bacteroidota</taxon>
        <taxon>Flavobacteriia</taxon>
        <taxon>Flavobacteriales</taxon>
        <taxon>Weeksellaceae</taxon>
        <taxon>Chryseobacterium group</taxon>
        <taxon>Chryseobacterium</taxon>
    </lineage>
</organism>
<keyword evidence="1" id="KW-0238">DNA-binding</keyword>
<evidence type="ECO:0000256" key="3">
    <source>
        <dbReference type="SAM" id="MobiDB-lite"/>
    </source>
</evidence>
<dbReference type="GO" id="GO:0003700">
    <property type="term" value="F:DNA-binding transcription factor activity"/>
    <property type="evidence" value="ECO:0007669"/>
    <property type="project" value="TreeGrafter"/>
</dbReference>
<dbReference type="InterPro" id="IPR001387">
    <property type="entry name" value="Cro/C1-type_HTH"/>
</dbReference>
<feature type="domain" description="HTH cro/C1-type" evidence="4">
    <location>
        <begin position="9"/>
        <end position="63"/>
    </location>
</feature>
<proteinExistence type="predicted"/>
<dbReference type="CDD" id="cd00093">
    <property type="entry name" value="HTH_XRE"/>
    <property type="match status" value="1"/>
</dbReference>
<evidence type="ECO:0000313" key="5">
    <source>
        <dbReference type="EMBL" id="AZA61695.1"/>
    </source>
</evidence>
<dbReference type="PANTHER" id="PTHR46797">
    <property type="entry name" value="HTH-TYPE TRANSCRIPTIONAL REGULATOR"/>
    <property type="match status" value="1"/>
</dbReference>
<dbReference type="EMBL" id="CP033928">
    <property type="protein sequence ID" value="AZA61695.1"/>
    <property type="molecule type" value="Genomic_DNA"/>
</dbReference>
<dbReference type="AlphaFoldDB" id="A0A3G6N6X4"/>
<dbReference type="PANTHER" id="PTHR46797:SF1">
    <property type="entry name" value="METHYLPHOSPHONATE SYNTHASE"/>
    <property type="match status" value="1"/>
</dbReference>
<sequence length="130" mass="15229">MNTSIGKRIRSYREERGFSQEELAEKLNISRSTYQRIENGETNSWINHIENICTSLDVELDDILKPEEGYTQINRNNEQTNDNNASGMIQNQTNNYNSSDKLTESLLDQITFLKEENQRLKKEIEQLNKI</sequence>
<evidence type="ECO:0000313" key="6">
    <source>
        <dbReference type="Proteomes" id="UP000269076"/>
    </source>
</evidence>
<reference evidence="5 6" key="1">
    <citation type="submission" date="2018-11" db="EMBL/GenBank/DDBJ databases">
        <title>Proposal to divide the Flavobacteriaceae and reorganize its genera based on Amino Acid Identity values calculated from whole genome sequences.</title>
        <authorList>
            <person name="Nicholson A.C."/>
            <person name="Gulvik C.A."/>
            <person name="Whitney A.M."/>
            <person name="Humrighouse B.W."/>
            <person name="Bell M."/>
            <person name="Holmes B."/>
            <person name="Steigerwalt A."/>
            <person name="Villarma A."/>
            <person name="Sheth M."/>
            <person name="Batra D."/>
            <person name="Pryor J."/>
            <person name="Bernardet J.-F."/>
            <person name="Hugo C."/>
            <person name="Kampfer P."/>
            <person name="Newman J."/>
            <person name="Mcquiston J.R."/>
        </authorList>
    </citation>
    <scope>NUCLEOTIDE SEQUENCE [LARGE SCALE GENOMIC DNA]</scope>
    <source>
        <strain evidence="5 6">G0211</strain>
    </source>
</reference>
<dbReference type="InterPro" id="IPR050807">
    <property type="entry name" value="TransReg_Diox_bact_type"/>
</dbReference>
<dbReference type="SMART" id="SM00530">
    <property type="entry name" value="HTH_XRE"/>
    <property type="match status" value="1"/>
</dbReference>
<dbReference type="PROSITE" id="PS50943">
    <property type="entry name" value="HTH_CROC1"/>
    <property type="match status" value="1"/>
</dbReference>
<keyword evidence="2" id="KW-0175">Coiled coil</keyword>
<dbReference type="RefSeq" id="WP_123886369.1">
    <property type="nucleotide sequence ID" value="NZ_CP033928.1"/>
</dbReference>
<dbReference type="GO" id="GO:0005829">
    <property type="term" value="C:cytosol"/>
    <property type="evidence" value="ECO:0007669"/>
    <property type="project" value="TreeGrafter"/>
</dbReference>
<protein>
    <submittedName>
        <fullName evidence="5">XRE family transcriptional regulator</fullName>
    </submittedName>
</protein>
<accession>A0A3G6N6X4</accession>
<evidence type="ECO:0000256" key="2">
    <source>
        <dbReference type="SAM" id="Coils"/>
    </source>
</evidence>
<dbReference type="SUPFAM" id="SSF47413">
    <property type="entry name" value="lambda repressor-like DNA-binding domains"/>
    <property type="match status" value="1"/>
</dbReference>
<dbReference type="Gene3D" id="1.10.260.40">
    <property type="entry name" value="lambda repressor-like DNA-binding domains"/>
    <property type="match status" value="1"/>
</dbReference>
<dbReference type="Proteomes" id="UP000269076">
    <property type="component" value="Chromosome"/>
</dbReference>
<feature type="coiled-coil region" evidence="2">
    <location>
        <begin position="103"/>
        <end position="130"/>
    </location>
</feature>
<evidence type="ECO:0000259" key="4">
    <source>
        <dbReference type="PROSITE" id="PS50943"/>
    </source>
</evidence>
<feature type="region of interest" description="Disordered" evidence="3">
    <location>
        <begin position="74"/>
        <end position="97"/>
    </location>
</feature>
<dbReference type="InterPro" id="IPR010982">
    <property type="entry name" value="Lambda_DNA-bd_dom_sf"/>
</dbReference>
<gene>
    <name evidence="5" type="ORF">EG340_11880</name>
</gene>
<dbReference type="Pfam" id="PF01381">
    <property type="entry name" value="HTH_3"/>
    <property type="match status" value="1"/>
</dbReference>
<name>A0A3G6N6X4_9FLAO</name>